<comment type="caution">
    <text evidence="7">The sequence shown here is derived from an EMBL/GenBank/DDBJ whole genome shotgun (WGS) entry which is preliminary data.</text>
</comment>
<comment type="catalytic activity">
    <reaction evidence="1">
        <text>L-glutamyl-[protein] + S-adenosyl-L-methionine = [protein]-L-glutamate 5-O-methyl ester + S-adenosyl-L-homocysteine</text>
        <dbReference type="Rhea" id="RHEA:24452"/>
        <dbReference type="Rhea" id="RHEA-COMP:10208"/>
        <dbReference type="Rhea" id="RHEA-COMP:10311"/>
        <dbReference type="ChEBI" id="CHEBI:29973"/>
        <dbReference type="ChEBI" id="CHEBI:57856"/>
        <dbReference type="ChEBI" id="CHEBI:59789"/>
        <dbReference type="ChEBI" id="CHEBI:82795"/>
        <dbReference type="EC" id="2.1.1.80"/>
    </reaction>
</comment>
<dbReference type="Gene3D" id="1.10.155.10">
    <property type="entry name" value="Chemotaxis receptor methyltransferase CheR, N-terminal domain"/>
    <property type="match status" value="1"/>
</dbReference>
<dbReference type="InterPro" id="IPR000780">
    <property type="entry name" value="CheR_MeTrfase"/>
</dbReference>
<accession>A0A2A6DWN4</accession>
<dbReference type="CDD" id="cd02440">
    <property type="entry name" value="AdoMet_MTases"/>
    <property type="match status" value="1"/>
</dbReference>
<sequence length="271" mass="32093">MLENQIYSYCGIRYGDQLDSLQSKISDRIRELGVSLWTYLERLKNHPEEWDHLIERITLNETYFFREENQLRDFVEVLKKWPHDRNGKIRIWSAACSTGEEPYTLAMLIADSGAVPLERVEIVASDINKKALRTAETGWYPKNSLSFRRTPWEIKKKYFDEKGDGFQVKPFIAERVRFTYLNLLGDRREYERIGKADIVFCRNVLIYFDRDAIAEIADRLYKTLNPGGYLFLGHSETLQDHRHLFDVIFTDFSYYYRRKEQSEKRNAAGAT</sequence>
<reference evidence="7 8" key="1">
    <citation type="submission" date="2016-12" db="EMBL/GenBank/DDBJ databases">
        <title>Candidatus Reconcilibacillus cellulovorans genome.</title>
        <authorList>
            <person name="Kolinko S."/>
            <person name="Wu Y.-W."/>
            <person name="Tachea F."/>
            <person name="Denzel E."/>
            <person name="Hiras J."/>
            <person name="Baecker N."/>
            <person name="Chan L.J."/>
            <person name="Eichorst S.A."/>
            <person name="Frey D."/>
            <person name="Adams P.D."/>
            <person name="Pray T."/>
            <person name="Tanjore D."/>
            <person name="Petzold C.J."/>
            <person name="Gladden J.M."/>
            <person name="Simmons B.A."/>
            <person name="Singer S.W."/>
        </authorList>
    </citation>
    <scope>NUCLEOTIDE SEQUENCE [LARGE SCALE GENOMIC DNA]</scope>
    <source>
        <strain evidence="7">JTherm</strain>
    </source>
</reference>
<dbReference type="Pfam" id="PF01739">
    <property type="entry name" value="CheR"/>
    <property type="match status" value="1"/>
</dbReference>
<keyword evidence="4" id="KW-0808">Transferase</keyword>
<organism evidence="7 8">
    <name type="scientific">Candidatus Reconcilbacillus cellulovorans</name>
    <dbReference type="NCBI Taxonomy" id="1906605"/>
    <lineage>
        <taxon>Bacteria</taxon>
        <taxon>Bacillati</taxon>
        <taxon>Bacillota</taxon>
        <taxon>Bacilli</taxon>
        <taxon>Bacillales</taxon>
        <taxon>Paenibacillaceae</taxon>
        <taxon>Candidatus Reconcilbacillus</taxon>
    </lineage>
</organism>
<dbReference type="InterPro" id="IPR029063">
    <property type="entry name" value="SAM-dependent_MTases_sf"/>
</dbReference>
<dbReference type="InterPro" id="IPR036804">
    <property type="entry name" value="CheR_N_sf"/>
</dbReference>
<evidence type="ECO:0000313" key="7">
    <source>
        <dbReference type="EMBL" id="PDO09300.1"/>
    </source>
</evidence>
<dbReference type="InterPro" id="IPR050903">
    <property type="entry name" value="Bact_Chemotaxis_MeTrfase"/>
</dbReference>
<proteinExistence type="predicted"/>
<dbReference type="InterPro" id="IPR022642">
    <property type="entry name" value="CheR_C"/>
</dbReference>
<evidence type="ECO:0000256" key="1">
    <source>
        <dbReference type="ARBA" id="ARBA00001541"/>
    </source>
</evidence>
<evidence type="ECO:0000256" key="2">
    <source>
        <dbReference type="ARBA" id="ARBA00012534"/>
    </source>
</evidence>
<dbReference type="AlphaFoldDB" id="A0A2A6DWN4"/>
<protein>
    <recommendedName>
        <fullName evidence="2">protein-glutamate O-methyltransferase</fullName>
        <ecNumber evidence="2">2.1.1.80</ecNumber>
    </recommendedName>
</protein>
<dbReference type="PRINTS" id="PR00996">
    <property type="entry name" value="CHERMTFRASE"/>
</dbReference>
<gene>
    <name evidence="7" type="ORF">BLM47_13325</name>
</gene>
<dbReference type="SUPFAM" id="SSF53335">
    <property type="entry name" value="S-adenosyl-L-methionine-dependent methyltransferases"/>
    <property type="match status" value="1"/>
</dbReference>
<evidence type="ECO:0000259" key="6">
    <source>
        <dbReference type="PROSITE" id="PS50123"/>
    </source>
</evidence>
<dbReference type="PANTHER" id="PTHR24422:SF10">
    <property type="entry name" value="CHEMOTAXIS PROTEIN METHYLTRANSFERASE 2"/>
    <property type="match status" value="1"/>
</dbReference>
<keyword evidence="5" id="KW-0949">S-adenosyl-L-methionine</keyword>
<evidence type="ECO:0000256" key="3">
    <source>
        <dbReference type="ARBA" id="ARBA00022603"/>
    </source>
</evidence>
<evidence type="ECO:0000256" key="4">
    <source>
        <dbReference type="ARBA" id="ARBA00022679"/>
    </source>
</evidence>
<feature type="domain" description="CheR-type methyltransferase" evidence="6">
    <location>
        <begin position="1"/>
        <end position="262"/>
    </location>
</feature>
<dbReference type="Proteomes" id="UP000243688">
    <property type="component" value="Unassembled WGS sequence"/>
</dbReference>
<dbReference type="GO" id="GO:0032259">
    <property type="term" value="P:methylation"/>
    <property type="evidence" value="ECO:0007669"/>
    <property type="project" value="UniProtKB-KW"/>
</dbReference>
<dbReference type="PANTHER" id="PTHR24422">
    <property type="entry name" value="CHEMOTAXIS PROTEIN METHYLTRANSFERASE"/>
    <property type="match status" value="1"/>
</dbReference>
<dbReference type="PROSITE" id="PS50123">
    <property type="entry name" value="CHER"/>
    <property type="match status" value="1"/>
</dbReference>
<name>A0A2A6DWN4_9BACL</name>
<dbReference type="GO" id="GO:0008983">
    <property type="term" value="F:protein-glutamate O-methyltransferase activity"/>
    <property type="evidence" value="ECO:0007669"/>
    <property type="project" value="UniProtKB-EC"/>
</dbReference>
<dbReference type="Gene3D" id="3.40.50.150">
    <property type="entry name" value="Vaccinia Virus protein VP39"/>
    <property type="match status" value="1"/>
</dbReference>
<dbReference type="EMBL" id="MOXJ01000048">
    <property type="protein sequence ID" value="PDO09300.1"/>
    <property type="molecule type" value="Genomic_DNA"/>
</dbReference>
<dbReference type="SMART" id="SM00138">
    <property type="entry name" value="MeTrc"/>
    <property type="match status" value="1"/>
</dbReference>
<evidence type="ECO:0000313" key="8">
    <source>
        <dbReference type="Proteomes" id="UP000243688"/>
    </source>
</evidence>
<dbReference type="EC" id="2.1.1.80" evidence="2"/>
<keyword evidence="3" id="KW-0489">Methyltransferase</keyword>
<evidence type="ECO:0000256" key="5">
    <source>
        <dbReference type="ARBA" id="ARBA00022691"/>
    </source>
</evidence>